<dbReference type="RefSeq" id="WP_243650481.1">
    <property type="nucleotide sequence ID" value="NZ_SLUI01000005.1"/>
</dbReference>
<dbReference type="EMBL" id="SLUI01000005">
    <property type="protein sequence ID" value="TCL37604.1"/>
    <property type="molecule type" value="Genomic_DNA"/>
</dbReference>
<dbReference type="Gene3D" id="3.40.50.1980">
    <property type="entry name" value="Nitrogenase molybdenum iron protein domain"/>
    <property type="match status" value="2"/>
</dbReference>
<keyword evidence="5" id="KW-1185">Reference proteome</keyword>
<dbReference type="PANTHER" id="PTHR30535">
    <property type="entry name" value="VITAMIN B12-BINDING PROTEIN"/>
    <property type="match status" value="1"/>
</dbReference>
<reference evidence="4 5" key="1">
    <citation type="submission" date="2019-03" db="EMBL/GenBank/DDBJ databases">
        <title>Genomic Encyclopedia of Type Strains, Phase IV (KMG-IV): sequencing the most valuable type-strain genomes for metagenomic binning, comparative biology and taxonomic classification.</title>
        <authorList>
            <person name="Goeker M."/>
        </authorList>
    </citation>
    <scope>NUCLEOTIDE SEQUENCE [LARGE SCALE GENOMIC DNA]</scope>
    <source>
        <strain evidence="4 5">DSM 15969</strain>
    </source>
</reference>
<comment type="similarity">
    <text evidence="1">Belongs to the bacterial solute-binding protein 8 family.</text>
</comment>
<feature type="signal peptide" evidence="2">
    <location>
        <begin position="1"/>
        <end position="23"/>
    </location>
</feature>
<dbReference type="PROSITE" id="PS50983">
    <property type="entry name" value="FE_B12_PBP"/>
    <property type="match status" value="1"/>
</dbReference>
<comment type="caution">
    <text evidence="4">The sequence shown here is derived from an EMBL/GenBank/DDBJ whole genome shotgun (WGS) entry which is preliminary data.</text>
</comment>
<evidence type="ECO:0000313" key="4">
    <source>
        <dbReference type="EMBL" id="TCL37604.1"/>
    </source>
</evidence>
<dbReference type="PROSITE" id="PS51257">
    <property type="entry name" value="PROKAR_LIPOPROTEIN"/>
    <property type="match status" value="1"/>
</dbReference>
<proteinExistence type="inferred from homology"/>
<dbReference type="InterPro" id="IPR002491">
    <property type="entry name" value="ABC_transptr_periplasmic_BD"/>
</dbReference>
<feature type="chain" id="PRO_5039588482" evidence="2">
    <location>
        <begin position="24"/>
        <end position="326"/>
    </location>
</feature>
<feature type="domain" description="Fe/B12 periplasmic-binding" evidence="3">
    <location>
        <begin position="59"/>
        <end position="321"/>
    </location>
</feature>
<organism evidence="4 5">
    <name type="scientific">Anaerospora hongkongensis</name>
    <dbReference type="NCBI Taxonomy" id="244830"/>
    <lineage>
        <taxon>Bacteria</taxon>
        <taxon>Bacillati</taxon>
        <taxon>Bacillota</taxon>
        <taxon>Negativicutes</taxon>
        <taxon>Selenomonadales</taxon>
        <taxon>Sporomusaceae</taxon>
        <taxon>Anaerospora</taxon>
    </lineage>
</organism>
<protein>
    <submittedName>
        <fullName evidence="4">Iron complex transport system substrate-binding protein</fullName>
    </submittedName>
</protein>
<accession>A0A4R1Q0H8</accession>
<evidence type="ECO:0000313" key="5">
    <source>
        <dbReference type="Proteomes" id="UP000295063"/>
    </source>
</evidence>
<evidence type="ECO:0000256" key="2">
    <source>
        <dbReference type="SAM" id="SignalP"/>
    </source>
</evidence>
<gene>
    <name evidence="4" type="ORF">EV210_10534</name>
</gene>
<dbReference type="Pfam" id="PF01497">
    <property type="entry name" value="Peripla_BP_2"/>
    <property type="match status" value="1"/>
</dbReference>
<dbReference type="AlphaFoldDB" id="A0A4R1Q0H8"/>
<dbReference type="PANTHER" id="PTHR30535:SF34">
    <property type="entry name" value="MOLYBDATE-BINDING PROTEIN MOLA"/>
    <property type="match status" value="1"/>
</dbReference>
<keyword evidence="2" id="KW-0732">Signal</keyword>
<dbReference type="SUPFAM" id="SSF53807">
    <property type="entry name" value="Helical backbone' metal receptor"/>
    <property type="match status" value="1"/>
</dbReference>
<dbReference type="Proteomes" id="UP000295063">
    <property type="component" value="Unassembled WGS sequence"/>
</dbReference>
<sequence length="326" mass="35436">MKLSSVFKMISALMLLTFLTAGCGGPPKQNSQGNSNPESYLTIKDDLGRSVTLTKKPEKIVVLSPSFLELLYAVDGKAVGRPTSAAKIGVDAETLKAIPEVGFVYNVNVEKVVSLQPDLVIAMQGMHEKLIPILESSKIPVVILKYKTYDDVFGKIALMGEIAGTQDKAQALTQKMRGNLDAVSKKLPDKTTKIAILHATAKSVTLELENSIAGNTAKFLRLQNIAAGSRPIDDGADTAPYSLEKLVENDPDMIFVVTMGDAAKIEKTMRDDVESNPAWATLRAVRNKKLVFLPSELFLLNPGLNTPEAAAYMAKQVYPEIYNHDE</sequence>
<dbReference type="InterPro" id="IPR050902">
    <property type="entry name" value="ABC_Transporter_SBP"/>
</dbReference>
<name>A0A4R1Q0H8_9FIRM</name>
<evidence type="ECO:0000256" key="1">
    <source>
        <dbReference type="ARBA" id="ARBA00008814"/>
    </source>
</evidence>
<evidence type="ECO:0000259" key="3">
    <source>
        <dbReference type="PROSITE" id="PS50983"/>
    </source>
</evidence>